<dbReference type="EMBL" id="BAAAZN010000004">
    <property type="protein sequence ID" value="GAA3541639.1"/>
    <property type="molecule type" value="Genomic_DNA"/>
</dbReference>
<comment type="caution">
    <text evidence="1">The sequence shown here is derived from an EMBL/GenBank/DDBJ whole genome shotgun (WGS) entry which is preliminary data.</text>
</comment>
<evidence type="ECO:0000313" key="2">
    <source>
        <dbReference type="Proteomes" id="UP001500689"/>
    </source>
</evidence>
<organism evidence="1 2">
    <name type="scientific">Amycolatopsis ultiminotia</name>
    <dbReference type="NCBI Taxonomy" id="543629"/>
    <lineage>
        <taxon>Bacteria</taxon>
        <taxon>Bacillati</taxon>
        <taxon>Actinomycetota</taxon>
        <taxon>Actinomycetes</taxon>
        <taxon>Pseudonocardiales</taxon>
        <taxon>Pseudonocardiaceae</taxon>
        <taxon>Amycolatopsis</taxon>
    </lineage>
</organism>
<name>A0ABP6VUD9_9PSEU</name>
<proteinExistence type="predicted"/>
<evidence type="ECO:0000313" key="1">
    <source>
        <dbReference type="EMBL" id="GAA3541639.1"/>
    </source>
</evidence>
<dbReference type="Proteomes" id="UP001500689">
    <property type="component" value="Unassembled WGS sequence"/>
</dbReference>
<sequence>MARLGGYVTGVVRSGQLGEYVTGMAGSGRLGEYVTGMAGSGRRGGEWPTWRGHSRRRGSGYCGVDRGHSGIARSLPGCPVGGTAGTEVGRRRLRRAVAGASGRAGRVLFEEFLVGEDDFGAHSVRWWSWAPVFVFQLSGEVADGTAGGRAVSDVAGRGLGQCARGNSVDLL</sequence>
<reference evidence="2" key="1">
    <citation type="journal article" date="2019" name="Int. J. Syst. Evol. Microbiol.">
        <title>The Global Catalogue of Microorganisms (GCM) 10K type strain sequencing project: providing services to taxonomists for standard genome sequencing and annotation.</title>
        <authorList>
            <consortium name="The Broad Institute Genomics Platform"/>
            <consortium name="The Broad Institute Genome Sequencing Center for Infectious Disease"/>
            <person name="Wu L."/>
            <person name="Ma J."/>
        </authorList>
    </citation>
    <scope>NUCLEOTIDE SEQUENCE [LARGE SCALE GENOMIC DNA]</scope>
    <source>
        <strain evidence="2">JCM 16898</strain>
    </source>
</reference>
<keyword evidence="2" id="KW-1185">Reference proteome</keyword>
<gene>
    <name evidence="1" type="ORF">GCM10022222_26680</name>
</gene>
<accession>A0ABP6VUD9</accession>
<protein>
    <submittedName>
        <fullName evidence="1">Uncharacterized protein</fullName>
    </submittedName>
</protein>